<dbReference type="RefSeq" id="XP_007775141.1">
    <property type="nucleotide sequence ID" value="XM_007776951.1"/>
</dbReference>
<dbReference type="KEGG" id="cput:CONPUDRAFT_77826"/>
<gene>
    <name evidence="1" type="ORF">CONPUDRAFT_77826</name>
</gene>
<keyword evidence="2" id="KW-1185">Reference proteome</keyword>
<dbReference type="GeneID" id="19209667"/>
<sequence>MVKTFEQANVRVCEALLVKNEPMRVPLSRYELFLHGNAPGGGDTQDAVGVRATVVSSASEAGLELNGLQDALVSGAVLTELAGEREGRVIGCSVQLLPTGPSVGPMQRAWLDL</sequence>
<organism evidence="1 2">
    <name type="scientific">Coniophora puteana (strain RWD-64-598)</name>
    <name type="common">Brown rot fungus</name>
    <dbReference type="NCBI Taxonomy" id="741705"/>
    <lineage>
        <taxon>Eukaryota</taxon>
        <taxon>Fungi</taxon>
        <taxon>Dikarya</taxon>
        <taxon>Basidiomycota</taxon>
        <taxon>Agaricomycotina</taxon>
        <taxon>Agaricomycetes</taxon>
        <taxon>Agaricomycetidae</taxon>
        <taxon>Boletales</taxon>
        <taxon>Coniophorineae</taxon>
        <taxon>Coniophoraceae</taxon>
        <taxon>Coniophora</taxon>
    </lineage>
</organism>
<dbReference type="EMBL" id="JH711591">
    <property type="protein sequence ID" value="EIW74520.1"/>
    <property type="molecule type" value="Genomic_DNA"/>
</dbReference>
<accession>R7SF64</accession>
<name>R7SF64_CONPW</name>
<evidence type="ECO:0000313" key="2">
    <source>
        <dbReference type="Proteomes" id="UP000053558"/>
    </source>
</evidence>
<reference evidence="2" key="1">
    <citation type="journal article" date="2012" name="Science">
        <title>The Paleozoic origin of enzymatic lignin decomposition reconstructed from 31 fungal genomes.</title>
        <authorList>
            <person name="Floudas D."/>
            <person name="Binder M."/>
            <person name="Riley R."/>
            <person name="Barry K."/>
            <person name="Blanchette R.A."/>
            <person name="Henrissat B."/>
            <person name="Martinez A.T."/>
            <person name="Otillar R."/>
            <person name="Spatafora J.W."/>
            <person name="Yadav J.S."/>
            <person name="Aerts A."/>
            <person name="Benoit I."/>
            <person name="Boyd A."/>
            <person name="Carlson A."/>
            <person name="Copeland A."/>
            <person name="Coutinho P.M."/>
            <person name="de Vries R.P."/>
            <person name="Ferreira P."/>
            <person name="Findley K."/>
            <person name="Foster B."/>
            <person name="Gaskell J."/>
            <person name="Glotzer D."/>
            <person name="Gorecki P."/>
            <person name="Heitman J."/>
            <person name="Hesse C."/>
            <person name="Hori C."/>
            <person name="Igarashi K."/>
            <person name="Jurgens J.A."/>
            <person name="Kallen N."/>
            <person name="Kersten P."/>
            <person name="Kohler A."/>
            <person name="Kuees U."/>
            <person name="Kumar T.K.A."/>
            <person name="Kuo A."/>
            <person name="LaButti K."/>
            <person name="Larrondo L.F."/>
            <person name="Lindquist E."/>
            <person name="Ling A."/>
            <person name="Lombard V."/>
            <person name="Lucas S."/>
            <person name="Lundell T."/>
            <person name="Martin R."/>
            <person name="McLaughlin D.J."/>
            <person name="Morgenstern I."/>
            <person name="Morin E."/>
            <person name="Murat C."/>
            <person name="Nagy L.G."/>
            <person name="Nolan M."/>
            <person name="Ohm R.A."/>
            <person name="Patyshakuliyeva A."/>
            <person name="Rokas A."/>
            <person name="Ruiz-Duenas F.J."/>
            <person name="Sabat G."/>
            <person name="Salamov A."/>
            <person name="Samejima M."/>
            <person name="Schmutz J."/>
            <person name="Slot J.C."/>
            <person name="St John F."/>
            <person name="Stenlid J."/>
            <person name="Sun H."/>
            <person name="Sun S."/>
            <person name="Syed K."/>
            <person name="Tsang A."/>
            <person name="Wiebenga A."/>
            <person name="Young D."/>
            <person name="Pisabarro A."/>
            <person name="Eastwood D.C."/>
            <person name="Martin F."/>
            <person name="Cullen D."/>
            <person name="Grigoriev I.V."/>
            <person name="Hibbett D.S."/>
        </authorList>
    </citation>
    <scope>NUCLEOTIDE SEQUENCE [LARGE SCALE GENOMIC DNA]</scope>
    <source>
        <strain evidence="2">RWD-64-598 SS2</strain>
    </source>
</reference>
<dbReference type="AlphaFoldDB" id="R7SF64"/>
<dbReference type="Proteomes" id="UP000053558">
    <property type="component" value="Unassembled WGS sequence"/>
</dbReference>
<evidence type="ECO:0000313" key="1">
    <source>
        <dbReference type="EMBL" id="EIW74520.1"/>
    </source>
</evidence>
<protein>
    <submittedName>
        <fullName evidence="1">Uncharacterized protein</fullName>
    </submittedName>
</protein>
<proteinExistence type="predicted"/>